<dbReference type="AlphaFoldDB" id="A0A9E7C179"/>
<dbReference type="PANTHER" id="PTHR38659:SF1">
    <property type="entry name" value="METAL DEPENDENT PHOSPHOHYDROLASE"/>
    <property type="match status" value="1"/>
</dbReference>
<gene>
    <name evidence="2" type="ORF">DSM104329_02701</name>
</gene>
<reference evidence="2" key="1">
    <citation type="journal article" date="2022" name="Int. J. Syst. Evol. Microbiol.">
        <title>Pseudomonas aegrilactucae sp. nov. and Pseudomonas morbosilactucae sp. nov., pathogens causing bacterial rot of lettuce in Japan.</title>
        <authorList>
            <person name="Sawada H."/>
            <person name="Fujikawa T."/>
            <person name="Satou M."/>
        </authorList>
    </citation>
    <scope>NUCLEOTIDE SEQUENCE</scope>
    <source>
        <strain evidence="2">0166_1</strain>
    </source>
</reference>
<dbReference type="Pfam" id="PF01966">
    <property type="entry name" value="HD"/>
    <property type="match status" value="1"/>
</dbReference>
<dbReference type="PANTHER" id="PTHR38659">
    <property type="entry name" value="METAL-DEPENDENT PHOSPHOHYDROLASE"/>
    <property type="match status" value="1"/>
</dbReference>
<dbReference type="KEGG" id="sbae:DSM104329_02701"/>
<dbReference type="SUPFAM" id="SSF109604">
    <property type="entry name" value="HD-domain/PDEase-like"/>
    <property type="match status" value="1"/>
</dbReference>
<sequence>MALQTSRDEAWALLTEWVQSPSLRRHCRCVEISMRAYARQFGEDEELWGVAGLLHDADYERHPDMDADDGHPRTIMAELERRGEDPIVVRAIASHADFLGVPRESRMEHALFSVDELSGFVVACAAVRPEGIHGLTPKSVKKKLKQPSFAAAVNREDVRSGAEELGVDFDEHVRFVVAALEEHAAELQLDGEAAAA</sequence>
<dbReference type="Proteomes" id="UP001162834">
    <property type="component" value="Chromosome"/>
</dbReference>
<dbReference type="EMBL" id="CP087164">
    <property type="protein sequence ID" value="UGS36297.1"/>
    <property type="molecule type" value="Genomic_DNA"/>
</dbReference>
<organism evidence="2 3">
    <name type="scientific">Capillimicrobium parvum</name>
    <dbReference type="NCBI Taxonomy" id="2884022"/>
    <lineage>
        <taxon>Bacteria</taxon>
        <taxon>Bacillati</taxon>
        <taxon>Actinomycetota</taxon>
        <taxon>Thermoleophilia</taxon>
        <taxon>Solirubrobacterales</taxon>
        <taxon>Capillimicrobiaceae</taxon>
        <taxon>Capillimicrobium</taxon>
    </lineage>
</organism>
<keyword evidence="3" id="KW-1185">Reference proteome</keyword>
<accession>A0A9E7C179</accession>
<protein>
    <recommendedName>
        <fullName evidence="1">HD domain-containing protein</fullName>
    </recommendedName>
</protein>
<feature type="domain" description="HD" evidence="1">
    <location>
        <begin position="25"/>
        <end position="99"/>
    </location>
</feature>
<evidence type="ECO:0000313" key="3">
    <source>
        <dbReference type="Proteomes" id="UP001162834"/>
    </source>
</evidence>
<dbReference type="Gene3D" id="1.10.3210.10">
    <property type="entry name" value="Hypothetical protein af1432"/>
    <property type="match status" value="1"/>
</dbReference>
<evidence type="ECO:0000259" key="1">
    <source>
        <dbReference type="Pfam" id="PF01966"/>
    </source>
</evidence>
<dbReference type="InterPro" id="IPR006675">
    <property type="entry name" value="HDIG_dom"/>
</dbReference>
<name>A0A9E7C179_9ACTN</name>
<proteinExistence type="predicted"/>
<dbReference type="InterPro" id="IPR006674">
    <property type="entry name" value="HD_domain"/>
</dbReference>
<evidence type="ECO:0000313" key="2">
    <source>
        <dbReference type="EMBL" id="UGS36297.1"/>
    </source>
</evidence>
<dbReference type="NCBIfam" id="TIGR00277">
    <property type="entry name" value="HDIG"/>
    <property type="match status" value="1"/>
</dbReference>